<evidence type="ECO:0000256" key="3">
    <source>
        <dbReference type="ARBA" id="ARBA00022448"/>
    </source>
</evidence>
<evidence type="ECO:0000313" key="6">
    <source>
        <dbReference type="EMBL" id="CAL1700526.1"/>
    </source>
</evidence>
<proteinExistence type="inferred from homology"/>
<dbReference type="Pfam" id="PF03810">
    <property type="entry name" value="IBN_N"/>
    <property type="match status" value="1"/>
</dbReference>
<dbReference type="InterPro" id="IPR001494">
    <property type="entry name" value="Importin-beta_N"/>
</dbReference>
<comment type="subcellular location">
    <subcellularLocation>
        <location evidence="1">Nucleus</location>
    </subcellularLocation>
</comment>
<dbReference type="InterPro" id="IPR011989">
    <property type="entry name" value="ARM-like"/>
</dbReference>
<name>A0ABP1CY03_9APHY</name>
<dbReference type="PROSITE" id="PS50166">
    <property type="entry name" value="IMPORTIN_B_NT"/>
    <property type="match status" value="1"/>
</dbReference>
<comment type="similarity">
    <text evidence="2">Belongs to the importin beta family.</text>
</comment>
<organism evidence="6 7">
    <name type="scientific">Somion occarium</name>
    <dbReference type="NCBI Taxonomy" id="3059160"/>
    <lineage>
        <taxon>Eukaryota</taxon>
        <taxon>Fungi</taxon>
        <taxon>Dikarya</taxon>
        <taxon>Basidiomycota</taxon>
        <taxon>Agaricomycotina</taxon>
        <taxon>Agaricomycetes</taxon>
        <taxon>Polyporales</taxon>
        <taxon>Cerrenaceae</taxon>
        <taxon>Somion</taxon>
    </lineage>
</organism>
<gene>
    <name evidence="6" type="ORF">GFSPODELE1_LOCUS3182</name>
</gene>
<accession>A0ABP1CY03</accession>
<evidence type="ECO:0000313" key="7">
    <source>
        <dbReference type="Proteomes" id="UP001497453"/>
    </source>
</evidence>
<protein>
    <recommendedName>
        <fullName evidence="5">Importin N-terminal domain-containing protein</fullName>
    </recommendedName>
</protein>
<dbReference type="Pfam" id="PF25758">
    <property type="entry name" value="TPR_IPO11"/>
    <property type="match status" value="1"/>
</dbReference>
<keyword evidence="4" id="KW-0539">Nucleus</keyword>
<keyword evidence="7" id="KW-1185">Reference proteome</keyword>
<dbReference type="PANTHER" id="PTHR10997:SF7">
    <property type="entry name" value="IMPORTIN-11"/>
    <property type="match status" value="1"/>
</dbReference>
<feature type="domain" description="Importin N-terminal" evidence="5">
    <location>
        <begin position="37"/>
        <end position="106"/>
    </location>
</feature>
<dbReference type="InterPro" id="IPR016024">
    <property type="entry name" value="ARM-type_fold"/>
</dbReference>
<evidence type="ECO:0000256" key="4">
    <source>
        <dbReference type="ARBA" id="ARBA00023242"/>
    </source>
</evidence>
<dbReference type="PANTHER" id="PTHR10997">
    <property type="entry name" value="IMPORTIN-7, 8, 11"/>
    <property type="match status" value="1"/>
</dbReference>
<dbReference type="EMBL" id="OZ037945">
    <property type="protein sequence ID" value="CAL1700526.1"/>
    <property type="molecule type" value="Genomic_DNA"/>
</dbReference>
<evidence type="ECO:0000256" key="2">
    <source>
        <dbReference type="ARBA" id="ARBA00007991"/>
    </source>
</evidence>
<evidence type="ECO:0000256" key="1">
    <source>
        <dbReference type="ARBA" id="ARBA00004123"/>
    </source>
</evidence>
<dbReference type="SUPFAM" id="SSF48371">
    <property type="entry name" value="ARM repeat"/>
    <property type="match status" value="1"/>
</dbReference>
<dbReference type="Proteomes" id="UP001497453">
    <property type="component" value="Chromosome 2"/>
</dbReference>
<keyword evidence="3" id="KW-0813">Transport</keyword>
<sequence length="1024" mass="115288">MSSGLAKGVPVVHVSPEEVYQVITNAASQDPAKVKTSSERLKQLLDMTGAFDALSEISVQQAVPLPVRQQAIIQLKNNLTNHWRSRKILPDQRERIKSRCLSLVNEQDDLICECNEIITAKIARYEYPQQWPNVLPDLVNVVNSNISARYSGTPSNFLQLRRALELLNAILKEGSAQRMLTGVRTMSKIVEQLHPILHSHYSTVAASLSSLSPTSVSSLNTAEDLLLAHLVYKCLAKGAVWMWQKMKTPDERLKVDPWLNDLVQSSVLQLRTLSELRINIVIALLPNDRLIEPNPRQCVTTLYRHVYLIGKFFRRLQQLDAARFVTMPLCSDLVHYYWSKVVQATDSPADFIGDSPLSVFPVRFLVQGMVIFKESIAQWAPVRKDGSYKEQVLPRAFVEEAVKLLVTRFIPLNPADLEGWMADPEEWVNVEESENDHWEYELRPCGERVLMTLASQCGVYVQPLLETTWKEIRGLPASDLTTILQKEALYCAIGRCAIRMKDSIPFEEWLQTNLAPEARDTNPSYPIIKRRIAWLIGKWISSECSSPNNPMVWEVLVHLLRDRGPGTDAVVRLTAAVAIRECIDTLQFDLNVFLPYLQPVVTELLRIMAEADTLESKRRIANCLGLVIERAELHIVPLMSAIATSLPQLWVAAEEDWLLKASLLETLSKLCDSTKEHSAPLCALVVPMVRDSFTPSAKAQLDEDALNLWQTALRQTNTIDAVSGQPGLIELLPLAIDLLSNNLDLLGKIVAILESYFLLDATRILQLGALDVFKGFVHGLKHALSFNQKHMMQALDLLVQFTPPTLYADAIHQSGLLRYIVQAFIDDQAPAVVLTEFVYFLARLAIADKQIFLQLVSATAAAMNLMETQVWEPILNQWWTRFDNMSEPRSRKLVAMGIANLVSTGRPEVLDRLATEICNLWLDVFGEIKEAREKADEDPSSLTLYWDKPAEQLFVDFEGSLEFDRRKAAYENDPVRTTQLVTYVAARLHEAEMACGGPTALQSQWLAKADPTVLKQIQDALAGR</sequence>
<reference evidence="7" key="1">
    <citation type="submission" date="2024-04" db="EMBL/GenBank/DDBJ databases">
        <authorList>
            <person name="Shaw F."/>
            <person name="Minotto A."/>
        </authorList>
    </citation>
    <scope>NUCLEOTIDE SEQUENCE [LARGE SCALE GENOMIC DNA]</scope>
</reference>
<dbReference type="SMART" id="SM00913">
    <property type="entry name" value="IBN_N"/>
    <property type="match status" value="1"/>
</dbReference>
<dbReference type="Gene3D" id="1.25.10.10">
    <property type="entry name" value="Leucine-rich Repeat Variant"/>
    <property type="match status" value="1"/>
</dbReference>
<evidence type="ECO:0000259" key="5">
    <source>
        <dbReference type="PROSITE" id="PS50166"/>
    </source>
</evidence>
<dbReference type="InterPro" id="IPR058669">
    <property type="entry name" value="TPR_IPO7/11-like"/>
</dbReference>